<evidence type="ECO:0000313" key="3">
    <source>
        <dbReference type="EMBL" id="APX26366.1"/>
    </source>
</evidence>
<dbReference type="InterPro" id="IPR037972">
    <property type="entry name" value="RepB_N"/>
</dbReference>
<reference evidence="3 4" key="1">
    <citation type="submission" date="2016-03" db="EMBL/GenBank/DDBJ databases">
        <title>Deep-sea bacteria in the southern Pacific.</title>
        <authorList>
            <person name="Tang K."/>
        </authorList>
    </citation>
    <scope>NUCLEOTIDE SEQUENCE [LARGE SCALE GENOMIC DNA]</scope>
    <source>
        <strain evidence="3 4">JLT2016</strain>
        <plasmid evidence="4">Plasmid ptpro6</plasmid>
    </source>
</reference>
<name>A0A1U7DE68_9RHOB</name>
<accession>A0A1U7DE68</accession>
<feature type="region of interest" description="Disordered" evidence="1">
    <location>
        <begin position="1"/>
        <end position="34"/>
    </location>
</feature>
<evidence type="ECO:0000313" key="4">
    <source>
        <dbReference type="Proteomes" id="UP000186559"/>
    </source>
</evidence>
<dbReference type="KEGG" id="tpro:Ga0080559_TMP5266"/>
<evidence type="ECO:0000256" key="1">
    <source>
        <dbReference type="SAM" id="MobiDB-lite"/>
    </source>
</evidence>
<feature type="region of interest" description="Disordered" evidence="1">
    <location>
        <begin position="277"/>
        <end position="315"/>
    </location>
</feature>
<dbReference type="AlphaFoldDB" id="A0A1U7DE68"/>
<gene>
    <name evidence="3" type="ORF">Ga0080559_TMP5266</name>
</gene>
<dbReference type="InterPro" id="IPR003115">
    <property type="entry name" value="ParB_N"/>
</dbReference>
<dbReference type="EMBL" id="CP014802">
    <property type="protein sequence ID" value="APX26366.1"/>
    <property type="molecule type" value="Genomic_DNA"/>
</dbReference>
<dbReference type="PANTHER" id="PTHR33375:SF1">
    <property type="entry name" value="CHROMOSOME-PARTITIONING PROTEIN PARB-RELATED"/>
    <property type="match status" value="1"/>
</dbReference>
<feature type="domain" description="ParB-like N-terminal" evidence="2">
    <location>
        <begin position="69"/>
        <end position="168"/>
    </location>
</feature>
<dbReference type="Proteomes" id="UP000186559">
    <property type="component" value="Plasmid pTPRO6"/>
</dbReference>
<proteinExistence type="predicted"/>
<dbReference type="InterPro" id="IPR036086">
    <property type="entry name" value="ParB/Sulfiredoxin_sf"/>
</dbReference>
<feature type="compositionally biased region" description="Basic and acidic residues" evidence="1">
    <location>
        <begin position="295"/>
        <end position="310"/>
    </location>
</feature>
<keyword evidence="3" id="KW-0614">Plasmid</keyword>
<dbReference type="SMART" id="SM00470">
    <property type="entry name" value="ParB"/>
    <property type="match status" value="1"/>
</dbReference>
<organism evidence="3 4">
    <name type="scientific">Salipiger profundus</name>
    <dbReference type="NCBI Taxonomy" id="1229727"/>
    <lineage>
        <taxon>Bacteria</taxon>
        <taxon>Pseudomonadati</taxon>
        <taxon>Pseudomonadota</taxon>
        <taxon>Alphaproteobacteria</taxon>
        <taxon>Rhodobacterales</taxon>
        <taxon>Roseobacteraceae</taxon>
        <taxon>Salipiger</taxon>
    </lineage>
</organism>
<protein>
    <submittedName>
        <fullName evidence="3">ParB-like partition protein</fullName>
    </submittedName>
</protein>
<geneLocation type="plasmid" evidence="4">
    <name>ptpro6</name>
</geneLocation>
<dbReference type="PANTHER" id="PTHR33375">
    <property type="entry name" value="CHROMOSOME-PARTITIONING PROTEIN PARB-RELATED"/>
    <property type="match status" value="1"/>
</dbReference>
<dbReference type="SUPFAM" id="SSF110849">
    <property type="entry name" value="ParB/Sulfiredoxin"/>
    <property type="match status" value="1"/>
</dbReference>
<dbReference type="GO" id="GO:0007059">
    <property type="term" value="P:chromosome segregation"/>
    <property type="evidence" value="ECO:0007669"/>
    <property type="project" value="TreeGrafter"/>
</dbReference>
<dbReference type="Pfam" id="PF02195">
    <property type="entry name" value="ParB_N"/>
    <property type="match status" value="1"/>
</dbReference>
<sequence>MAKRKRLTPLGPMGAPTPTSAPAGSEPQADSARSVAPIADMAGAASARAALDEVTETLSRARAEGRMVLHLPHDAIQIDYLVRDRIAVDDEEMTALVESLRARGQQAPIEVADLGDGRYGLISGWRRCRALRQLHEETGDDRFASVLALVRRPDQASDAYLAMVEENEIRVGLSYYERARIVAKAVAQGVFDTEKQALQRLFHTASRPKRSKIGSFLAIVHALDGALRFPETVSERLGLSLSRALEDDPSLAPQLRGRLAEAAPKEPQAEQEILAAALEPPAPARPEAEPAPAPDEPRPGVRVSTGKDGRLVLQGPGVDEALKARLLAWLAEG</sequence>
<dbReference type="GO" id="GO:0005694">
    <property type="term" value="C:chromosome"/>
    <property type="evidence" value="ECO:0007669"/>
    <property type="project" value="TreeGrafter"/>
</dbReference>
<dbReference type="CDD" id="cd16405">
    <property type="entry name" value="RepB_like_N"/>
    <property type="match status" value="1"/>
</dbReference>
<keyword evidence="4" id="KW-1185">Reference proteome</keyword>
<evidence type="ECO:0000259" key="2">
    <source>
        <dbReference type="SMART" id="SM00470"/>
    </source>
</evidence>
<feature type="compositionally biased region" description="Pro residues" evidence="1">
    <location>
        <begin position="280"/>
        <end position="294"/>
    </location>
</feature>
<dbReference type="Gene3D" id="3.90.1530.30">
    <property type="match status" value="1"/>
</dbReference>
<dbReference type="RefSeq" id="WP_076625996.1">
    <property type="nucleotide sequence ID" value="NZ_BMEW01000010.1"/>
</dbReference>
<dbReference type="InterPro" id="IPR050336">
    <property type="entry name" value="Chromosome_partition/occlusion"/>
</dbReference>